<sequence length="142" mass="15771">MPVYTVTTQMGRLDEEQRERLAKGITAIHGEETGAPEPLIHVIFNAYPQGVAWSSSRPGSPNIINASVRAGRSPEVRTRMMQRMSTLFCDVTGLPERDVLVALFDFDPSWAMEAGMVTPPTEPAAEAAWNAEFLRRYPADQH</sequence>
<evidence type="ECO:0000259" key="1">
    <source>
        <dbReference type="Pfam" id="PF14832"/>
    </source>
</evidence>
<evidence type="ECO:0000313" key="2">
    <source>
        <dbReference type="EMBL" id="GAA4775729.1"/>
    </source>
</evidence>
<dbReference type="SUPFAM" id="SSF55331">
    <property type="entry name" value="Tautomerase/MIF"/>
    <property type="match status" value="1"/>
</dbReference>
<name>A0ABP9AAS7_9PSEU</name>
<feature type="domain" description="Tautomerase cis-CaaD-like" evidence="1">
    <location>
        <begin position="1"/>
        <end position="131"/>
    </location>
</feature>
<dbReference type="EMBL" id="BAABHO010000003">
    <property type="protein sequence ID" value="GAA4775729.1"/>
    <property type="molecule type" value="Genomic_DNA"/>
</dbReference>
<dbReference type="RefSeq" id="WP_345410847.1">
    <property type="nucleotide sequence ID" value="NZ_BAABHO010000003.1"/>
</dbReference>
<reference evidence="3" key="1">
    <citation type="journal article" date="2019" name="Int. J. Syst. Evol. Microbiol.">
        <title>The Global Catalogue of Microorganisms (GCM) 10K type strain sequencing project: providing services to taxonomists for standard genome sequencing and annotation.</title>
        <authorList>
            <consortium name="The Broad Institute Genomics Platform"/>
            <consortium name="The Broad Institute Genome Sequencing Center for Infectious Disease"/>
            <person name="Wu L."/>
            <person name="Ma J."/>
        </authorList>
    </citation>
    <scope>NUCLEOTIDE SEQUENCE [LARGE SCALE GENOMIC DNA]</scope>
    <source>
        <strain evidence="3">JCM 17979</strain>
    </source>
</reference>
<organism evidence="2 3">
    <name type="scientific">Actinomycetospora chlora</name>
    <dbReference type="NCBI Taxonomy" id="663608"/>
    <lineage>
        <taxon>Bacteria</taxon>
        <taxon>Bacillati</taxon>
        <taxon>Actinomycetota</taxon>
        <taxon>Actinomycetes</taxon>
        <taxon>Pseudonocardiales</taxon>
        <taxon>Pseudonocardiaceae</taxon>
        <taxon>Actinomycetospora</taxon>
    </lineage>
</organism>
<keyword evidence="3" id="KW-1185">Reference proteome</keyword>
<evidence type="ECO:0000313" key="3">
    <source>
        <dbReference type="Proteomes" id="UP001500928"/>
    </source>
</evidence>
<accession>A0ABP9AAS7</accession>
<proteinExistence type="predicted"/>
<dbReference type="InterPro" id="IPR028116">
    <property type="entry name" value="Cis-CaaD-like"/>
</dbReference>
<gene>
    <name evidence="2" type="primary">cch2</name>
    <name evidence="2" type="ORF">GCM10023200_05440</name>
</gene>
<comment type="caution">
    <text evidence="2">The sequence shown here is derived from an EMBL/GenBank/DDBJ whole genome shotgun (WGS) entry which is preliminary data.</text>
</comment>
<dbReference type="Proteomes" id="UP001500928">
    <property type="component" value="Unassembled WGS sequence"/>
</dbReference>
<dbReference type="Pfam" id="PF14832">
    <property type="entry name" value="Tautomerase_3"/>
    <property type="match status" value="1"/>
</dbReference>
<dbReference type="Gene3D" id="3.30.429.10">
    <property type="entry name" value="Macrophage Migration Inhibitory Factor"/>
    <property type="match status" value="1"/>
</dbReference>
<dbReference type="InterPro" id="IPR014347">
    <property type="entry name" value="Tautomerase/MIF_sf"/>
</dbReference>
<protein>
    <submittedName>
        <fullName evidence="2">Tautomerase CCH2</fullName>
    </submittedName>
</protein>